<dbReference type="GO" id="GO:0016787">
    <property type="term" value="F:hydrolase activity"/>
    <property type="evidence" value="ECO:0007669"/>
    <property type="project" value="UniProtKB-KW"/>
</dbReference>
<dbReference type="GO" id="GO:0008270">
    <property type="term" value="F:zinc ion binding"/>
    <property type="evidence" value="ECO:0007669"/>
    <property type="project" value="UniProtKB-KW"/>
</dbReference>
<evidence type="ECO:0000259" key="5">
    <source>
        <dbReference type="PROSITE" id="PS51192"/>
    </source>
</evidence>
<dbReference type="InterPro" id="IPR014001">
    <property type="entry name" value="Helicase_ATP-bd"/>
</dbReference>
<dbReference type="GO" id="GO:0004386">
    <property type="term" value="F:helicase activity"/>
    <property type="evidence" value="ECO:0007669"/>
    <property type="project" value="UniProtKB-KW"/>
</dbReference>
<dbReference type="InterPro" id="IPR050496">
    <property type="entry name" value="SNF2_RAD54_helicase_repair"/>
</dbReference>
<dbReference type="PROSITE" id="PS51194">
    <property type="entry name" value="HELICASE_CTER"/>
    <property type="match status" value="1"/>
</dbReference>
<dbReference type="SUPFAM" id="SSF52540">
    <property type="entry name" value="P-loop containing nucleoside triphosphate hydrolases"/>
    <property type="match status" value="2"/>
</dbReference>
<comment type="caution">
    <text evidence="7">The sequence shown here is derived from an EMBL/GenBank/DDBJ whole genome shotgun (WGS) entry which is preliminary data.</text>
</comment>
<dbReference type="InterPro" id="IPR049730">
    <property type="entry name" value="SNF2/RAD54-like_C"/>
</dbReference>
<feature type="domain" description="SWIM-type" evidence="4">
    <location>
        <begin position="249"/>
        <end position="290"/>
    </location>
</feature>
<feature type="region of interest" description="Disordered" evidence="3">
    <location>
        <begin position="1271"/>
        <end position="1307"/>
    </location>
</feature>
<keyword evidence="2" id="KW-0863">Zinc-finger</keyword>
<dbReference type="InterPro" id="IPR027417">
    <property type="entry name" value="P-loop_NTPase"/>
</dbReference>
<dbReference type="Proteomes" id="UP000252530">
    <property type="component" value="Unassembled WGS sequence"/>
</dbReference>
<evidence type="ECO:0000256" key="2">
    <source>
        <dbReference type="PROSITE-ProRule" id="PRU00325"/>
    </source>
</evidence>
<feature type="compositionally biased region" description="Polar residues" evidence="3">
    <location>
        <begin position="1222"/>
        <end position="1233"/>
    </location>
</feature>
<keyword evidence="7" id="KW-0547">Nucleotide-binding</keyword>
<dbReference type="InterPro" id="IPR000330">
    <property type="entry name" value="SNF2_N"/>
</dbReference>
<dbReference type="PANTHER" id="PTHR45629">
    <property type="entry name" value="SNF2/RAD54 FAMILY MEMBER"/>
    <property type="match status" value="1"/>
</dbReference>
<reference evidence="7 8" key="1">
    <citation type="submission" date="2017-10" db="EMBL/GenBank/DDBJ databases">
        <title>Bifidobacterium xylocopum sp. nov. and Bifidobacterium aemilianum sp. nov., from the carpenter bee (Xylocopa violacea) digestive tract.</title>
        <authorList>
            <person name="Alberoni D."/>
            <person name="Baffoni L."/>
            <person name="Di Gioia D."/>
            <person name="Gaggia F."/>
            <person name="Biavati B."/>
        </authorList>
    </citation>
    <scope>NUCLEOTIDE SEQUENCE [LARGE SCALE GENOMIC DNA]</scope>
    <source>
        <strain evidence="7 8">XV10</strain>
    </source>
</reference>
<dbReference type="SMART" id="SM00490">
    <property type="entry name" value="HELICc"/>
    <property type="match status" value="1"/>
</dbReference>
<dbReference type="InterPro" id="IPR007527">
    <property type="entry name" value="Znf_SWIM"/>
</dbReference>
<dbReference type="Pfam" id="PF00176">
    <property type="entry name" value="SNF2-rel_dom"/>
    <property type="match status" value="1"/>
</dbReference>
<dbReference type="SMART" id="SM00487">
    <property type="entry name" value="DEXDc"/>
    <property type="match status" value="1"/>
</dbReference>
<feature type="compositionally biased region" description="Low complexity" evidence="3">
    <location>
        <begin position="1293"/>
        <end position="1307"/>
    </location>
</feature>
<dbReference type="Gene3D" id="3.40.50.300">
    <property type="entry name" value="P-loop containing nucleotide triphosphate hydrolases"/>
    <property type="match status" value="1"/>
</dbReference>
<gene>
    <name evidence="7" type="ORF">CRD60_06950</name>
</gene>
<dbReference type="Pfam" id="PF08455">
    <property type="entry name" value="SNF2_assoc"/>
    <property type="match status" value="1"/>
</dbReference>
<evidence type="ECO:0000259" key="6">
    <source>
        <dbReference type="PROSITE" id="PS51194"/>
    </source>
</evidence>
<dbReference type="InterPro" id="IPR038718">
    <property type="entry name" value="SNF2-like_sf"/>
</dbReference>
<sequence length="1481" mass="162470">MPWLMVCACHAAPRGCCGDGLRRLWVFPYVRHPGVASMARLRPLSQERIHMLTGGGFVGCELMVWPHVGERCRNFEGVLCPLRPSVLASARSGSLSPQRTGRFNILLADTLAWTKLGELPYWAAGSLANAGDGRIRRRSSVQGGGVFAYRTRGDCGRVDWHTSVYGARTGDAGGYGFHADDDENELAVAFGQRAIVSDARLRQRAGKSYYRAYEVVSGHRLHNLSAIDDGDQLTLRGQVRNVYEFAEDYEVWVKVGLQTRDITDSSCNCPAFGRYGAICKHVVALILCYNESSENFETDGVNGPAAGRGAGFAGGLGRLGQPVKQTSSTLRAFMRQEEDERRQQRRNRELELLKEVDNRAEAEHNGDGIMATRHMPIGSVSLRPSLEAGIHSWFLRLRITVPSRGVSYVVKDLAQLTQAVRRRSYVSYGKKLAFVHSADTFDPVSRSLLDIIDRAMEIRQSSDSYSGYRRTKAEKGAISLSQDEVSQILDHFVDASRTVDYLSPGQYSTQPVPVRVVDGDPDLGLAIEEDTEAAKEPARPGRPVQPGYYISHALTIEGLIAGRQSSFVLVRPSGGNLLDSTNNPIIHRCSQEFAAQGKLLSLLCKGDQERDLYLDGQDLEVFSKTILPTLVAMESAAEQSGQMVDKGNGTGDSADGSVGLAQRVKLPPELRAMKQDPCLIEIYLDRNRRGISCDLQARYGDRRFHVFDGIDPGDPVSRDRDTENLAMEAVRHYFPRPKDGHMAWLSEEDDKAIYKLLTEGLPVFRGLGQVFSTQGFDGLTVVSHPTVRLGLSVVSGLVEVSAIADEIDPKDVPDLLKSYRKKQRFHRLSSGAFVDLKQLDTSQVDELVADLGLKPDALETGSLQVPAYGAYYLDSQVDPAYKDRSFNSYVHDLRVVDPKCYQVPEALSTVLRPYQAEGFRWLNTICDKGFGGILADEMGLGKTVQLLSFLESRLPDSRKVGPSLIVCPASLVYNWQAECGKFVPDLRVGVVAGSKADRRSVLEGAKGQQSSAYDLLITSYDLLRRDIDDYRGLEVYCMALDEAQYIKNHATKSARAVRRVTSHHRFALTGTPIENRLSELWSIFDFLMPGMLGSYAHFRERFEQPILSGDPTAQSKLQAFVGPFILRRLKADVLKDLPEKIENVITVQLEGQQRRLYAALESQMRASLTKQRDIEFKMGKIQILAQLTKLRQVCCDPRLLYANAGERSEGFDREALFAGQPNRDQTPSANASAGVQPVAASLPPGELGEARLLEAGASDLLGGDQEGQGPLELGDVIGSAGAGDSGGGGRGQSGVSSKASGAKAGRSGSSAKLDAIEELVDSCRDAGRKMLIFSQFTSYLDLIAERLRGKGVAYDMITGATPKRKRLELVDRFNRDDTPVFLISLKAGNTGLNLTGACVVVHADPWWNAAAQEQANDRAHRIGQTQDVNVYQIVAKDTIEERILKLQQTKTDLAARFVDAASASGAVVASLSKDDLLSLLG</sequence>
<dbReference type="InterPro" id="IPR001650">
    <property type="entry name" value="Helicase_C-like"/>
</dbReference>
<dbReference type="Gene3D" id="3.40.50.10810">
    <property type="entry name" value="Tandem AAA-ATPase domain"/>
    <property type="match status" value="1"/>
</dbReference>
<evidence type="ECO:0000256" key="3">
    <source>
        <dbReference type="SAM" id="MobiDB-lite"/>
    </source>
</evidence>
<feature type="domain" description="Helicase C-terminal" evidence="6">
    <location>
        <begin position="1315"/>
        <end position="1465"/>
    </location>
</feature>
<name>A0A366K870_9BIFI</name>
<dbReference type="GO" id="GO:0005524">
    <property type="term" value="F:ATP binding"/>
    <property type="evidence" value="ECO:0007669"/>
    <property type="project" value="InterPro"/>
</dbReference>
<feature type="domain" description="Helicase ATP-binding" evidence="5">
    <location>
        <begin position="923"/>
        <end position="1090"/>
    </location>
</feature>
<keyword evidence="2" id="KW-0862">Zinc</keyword>
<dbReference type="Pfam" id="PF04434">
    <property type="entry name" value="SWIM"/>
    <property type="match status" value="1"/>
</dbReference>
<feature type="compositionally biased region" description="Gly residues" evidence="3">
    <location>
        <begin position="1280"/>
        <end position="1292"/>
    </location>
</feature>
<dbReference type="PROSITE" id="PS51192">
    <property type="entry name" value="HELICASE_ATP_BIND_1"/>
    <property type="match status" value="1"/>
</dbReference>
<evidence type="ECO:0000313" key="8">
    <source>
        <dbReference type="Proteomes" id="UP000252530"/>
    </source>
</evidence>
<feature type="region of interest" description="Disordered" evidence="3">
    <location>
        <begin position="1219"/>
        <end position="1241"/>
    </location>
</feature>
<accession>A0A366K870</accession>
<dbReference type="Pfam" id="PF00271">
    <property type="entry name" value="Helicase_C"/>
    <property type="match status" value="1"/>
</dbReference>
<dbReference type="EMBL" id="PDCG01000007">
    <property type="protein sequence ID" value="RBP97358.1"/>
    <property type="molecule type" value="Genomic_DNA"/>
</dbReference>
<dbReference type="PANTHER" id="PTHR45629:SF7">
    <property type="entry name" value="DNA EXCISION REPAIR PROTEIN ERCC-6-RELATED"/>
    <property type="match status" value="1"/>
</dbReference>
<keyword evidence="7" id="KW-0067">ATP-binding</keyword>
<keyword evidence="1" id="KW-0378">Hydrolase</keyword>
<dbReference type="PROSITE" id="PS50966">
    <property type="entry name" value="ZF_SWIM"/>
    <property type="match status" value="1"/>
</dbReference>
<keyword evidence="8" id="KW-1185">Reference proteome</keyword>
<keyword evidence="7" id="KW-0347">Helicase</keyword>
<protein>
    <submittedName>
        <fullName evidence="7">Helicase</fullName>
    </submittedName>
</protein>
<keyword evidence="2" id="KW-0479">Metal-binding</keyword>
<evidence type="ECO:0000259" key="4">
    <source>
        <dbReference type="PROSITE" id="PS50966"/>
    </source>
</evidence>
<evidence type="ECO:0000313" key="7">
    <source>
        <dbReference type="EMBL" id="RBP97358.1"/>
    </source>
</evidence>
<evidence type="ECO:0000256" key="1">
    <source>
        <dbReference type="ARBA" id="ARBA00022801"/>
    </source>
</evidence>
<dbReference type="InterPro" id="IPR013663">
    <property type="entry name" value="Helicase_SWF/SNF/SWI_bac"/>
</dbReference>
<dbReference type="CDD" id="cd18793">
    <property type="entry name" value="SF2_C_SNF"/>
    <property type="match status" value="1"/>
</dbReference>
<proteinExistence type="predicted"/>
<organism evidence="7 8">
    <name type="scientific">Bifidobacterium aemilianum</name>
    <dbReference type="NCBI Taxonomy" id="2493120"/>
    <lineage>
        <taxon>Bacteria</taxon>
        <taxon>Bacillati</taxon>
        <taxon>Actinomycetota</taxon>
        <taxon>Actinomycetes</taxon>
        <taxon>Bifidobacteriales</taxon>
        <taxon>Bifidobacteriaceae</taxon>
        <taxon>Bifidobacterium</taxon>
    </lineage>
</organism>
<dbReference type="CDD" id="cd18012">
    <property type="entry name" value="DEXQc_arch_SWI2_SNF2"/>
    <property type="match status" value="1"/>
</dbReference>